<reference evidence="2 3" key="1">
    <citation type="submission" date="2020-08" db="EMBL/GenBank/DDBJ databases">
        <title>Sequencing the genomes of 1000 actinobacteria strains.</title>
        <authorList>
            <person name="Klenk H.-P."/>
        </authorList>
    </citation>
    <scope>NUCLEOTIDE SEQUENCE [LARGE SCALE GENOMIC DNA]</scope>
    <source>
        <strain evidence="2 3">DSM 45823</strain>
    </source>
</reference>
<feature type="compositionally biased region" description="Low complexity" evidence="1">
    <location>
        <begin position="31"/>
        <end position="57"/>
    </location>
</feature>
<comment type="caution">
    <text evidence="2">The sequence shown here is derived from an EMBL/GenBank/DDBJ whole genome shotgun (WGS) entry which is preliminary data.</text>
</comment>
<gene>
    <name evidence="2" type="ORF">HNR21_000767</name>
</gene>
<accession>A0A7W3MU21</accession>
<name>A0A7W3MU21_9ACTN</name>
<evidence type="ECO:0000313" key="3">
    <source>
        <dbReference type="Proteomes" id="UP000539313"/>
    </source>
</evidence>
<evidence type="ECO:0000313" key="2">
    <source>
        <dbReference type="EMBL" id="MBA9001885.1"/>
    </source>
</evidence>
<organism evidence="2 3">
    <name type="scientific">Thermomonospora cellulosilytica</name>
    <dbReference type="NCBI Taxonomy" id="1411118"/>
    <lineage>
        <taxon>Bacteria</taxon>
        <taxon>Bacillati</taxon>
        <taxon>Actinomycetota</taxon>
        <taxon>Actinomycetes</taxon>
        <taxon>Streptosporangiales</taxon>
        <taxon>Thermomonosporaceae</taxon>
        <taxon>Thermomonospora</taxon>
    </lineage>
</organism>
<dbReference type="EMBL" id="JACJII010000001">
    <property type="protein sequence ID" value="MBA9001885.1"/>
    <property type="molecule type" value="Genomic_DNA"/>
</dbReference>
<dbReference type="Proteomes" id="UP000539313">
    <property type="component" value="Unassembled WGS sequence"/>
</dbReference>
<proteinExistence type="predicted"/>
<feature type="compositionally biased region" description="Basic and acidic residues" evidence="1">
    <location>
        <begin position="1"/>
        <end position="10"/>
    </location>
</feature>
<feature type="compositionally biased region" description="Polar residues" evidence="1">
    <location>
        <begin position="61"/>
        <end position="76"/>
    </location>
</feature>
<sequence length="87" mass="8960">MPRTAHDESRAPQPSATSAALRHAGSGPSTAREAAANAARSAAPYARCRAARTPPAAMNATPITQINPMSASTQSVPDPRSPITRRA</sequence>
<protein>
    <submittedName>
        <fullName evidence="2">Uncharacterized protein</fullName>
    </submittedName>
</protein>
<keyword evidence="3" id="KW-1185">Reference proteome</keyword>
<feature type="region of interest" description="Disordered" evidence="1">
    <location>
        <begin position="1"/>
        <end position="87"/>
    </location>
</feature>
<dbReference type="AlphaFoldDB" id="A0A7W3MU21"/>
<evidence type="ECO:0000256" key="1">
    <source>
        <dbReference type="SAM" id="MobiDB-lite"/>
    </source>
</evidence>